<evidence type="ECO:0000256" key="7">
    <source>
        <dbReference type="ARBA" id="ARBA00023136"/>
    </source>
</evidence>
<keyword evidence="7 9" id="KW-0472">Membrane</keyword>
<keyword evidence="6 9" id="KW-1133">Transmembrane helix</keyword>
<keyword evidence="12" id="KW-1185">Reference proteome</keyword>
<dbReference type="GO" id="GO:0015628">
    <property type="term" value="P:protein secretion by the type II secretion system"/>
    <property type="evidence" value="ECO:0007669"/>
    <property type="project" value="TreeGrafter"/>
</dbReference>
<dbReference type="OrthoDB" id="9805682at2"/>
<dbReference type="PANTHER" id="PTHR30012">
    <property type="entry name" value="GENERAL SECRETION PATHWAY PROTEIN"/>
    <property type="match status" value="1"/>
</dbReference>
<evidence type="ECO:0000256" key="6">
    <source>
        <dbReference type="ARBA" id="ARBA00022989"/>
    </source>
</evidence>
<feature type="transmembrane region" description="Helical" evidence="9">
    <location>
        <begin position="272"/>
        <end position="291"/>
    </location>
</feature>
<keyword evidence="4" id="KW-0997">Cell inner membrane</keyword>
<dbReference type="KEGG" id="sutt:SUTMEG_10040"/>
<evidence type="ECO:0000256" key="8">
    <source>
        <dbReference type="SAM" id="MobiDB-lite"/>
    </source>
</evidence>
<evidence type="ECO:0000256" key="2">
    <source>
        <dbReference type="ARBA" id="ARBA00005745"/>
    </source>
</evidence>
<feature type="transmembrane region" description="Helical" evidence="9">
    <location>
        <begin position="228"/>
        <end position="252"/>
    </location>
</feature>
<dbReference type="EMBL" id="AP018786">
    <property type="protein sequence ID" value="BBF23113.1"/>
    <property type="molecule type" value="Genomic_DNA"/>
</dbReference>
<feature type="transmembrane region" description="Helical" evidence="9">
    <location>
        <begin position="429"/>
        <end position="450"/>
    </location>
</feature>
<dbReference type="Proteomes" id="UP000271003">
    <property type="component" value="Chromosome"/>
</dbReference>
<comment type="similarity">
    <text evidence="2">Belongs to the GSP F family.</text>
</comment>
<feature type="domain" description="Type II secretion system protein GspF" evidence="10">
    <location>
        <begin position="123"/>
        <end position="246"/>
    </location>
</feature>
<reference evidence="11 12" key="1">
    <citation type="journal article" date="2018" name="Int. J. Syst. Evol. Microbiol.">
        <title>Mesosutterella multiformis gen. nov., sp. nov., a member of the family Sutterellaceae and Sutterella megalosphaeroides sp. nov., isolated from human faeces.</title>
        <authorList>
            <person name="Sakamoto M."/>
            <person name="Ikeyama N."/>
            <person name="Kunihiro T."/>
            <person name="Iino T."/>
            <person name="Yuki M."/>
            <person name="Ohkuma M."/>
        </authorList>
    </citation>
    <scope>NUCLEOTIDE SEQUENCE [LARGE SCALE GENOMIC DNA]</scope>
    <source>
        <strain evidence="11 12">6FBBBH3</strain>
    </source>
</reference>
<dbReference type="PRINTS" id="PR00812">
    <property type="entry name" value="BCTERIALGSPF"/>
</dbReference>
<keyword evidence="5 9" id="KW-0812">Transmembrane</keyword>
<dbReference type="PANTHER" id="PTHR30012:SF0">
    <property type="entry name" value="TYPE II SECRETION SYSTEM PROTEIN F-RELATED"/>
    <property type="match status" value="1"/>
</dbReference>
<evidence type="ECO:0000259" key="10">
    <source>
        <dbReference type="Pfam" id="PF00482"/>
    </source>
</evidence>
<evidence type="ECO:0000313" key="12">
    <source>
        <dbReference type="Proteomes" id="UP000271003"/>
    </source>
</evidence>
<name>A0A2Z6I9E1_9BURK</name>
<proteinExistence type="inferred from homology"/>
<comment type="subcellular location">
    <subcellularLocation>
        <location evidence="1">Cell inner membrane</location>
        <topology evidence="1">Multi-pass membrane protein</topology>
    </subcellularLocation>
</comment>
<evidence type="ECO:0000256" key="3">
    <source>
        <dbReference type="ARBA" id="ARBA00022475"/>
    </source>
</evidence>
<keyword evidence="3" id="KW-1003">Cell membrane</keyword>
<organism evidence="11 12">
    <name type="scientific">Sutterella megalosphaeroides</name>
    <dbReference type="NCBI Taxonomy" id="2494234"/>
    <lineage>
        <taxon>Bacteria</taxon>
        <taxon>Pseudomonadati</taxon>
        <taxon>Pseudomonadota</taxon>
        <taxon>Betaproteobacteria</taxon>
        <taxon>Burkholderiales</taxon>
        <taxon>Sutterellaceae</taxon>
        <taxon>Sutterella</taxon>
    </lineage>
</organism>
<sequence>MARDYTYVALNAEGQKTTGVMTAENEQAVRSALFARGLAALTVTANRPESASALSGLAELFGFDGESGSAKPAKPGVPPSPAPAPASGSTSTGDAKAASGTLVEKLEGLLGVTPVNTKSLILFTKQFRTLFMAGIPLGDVFRILRDQTPEKHLCAAVEDIRARIVEGQSLTTAFRAHPKIFPPLYASMIEAGEQSGSMGVVLERLVKLLAHEEKIRQKTASAVRYPKMVAGAMVGAFVVLLNFVVPQFAAVYSQSGRELPWATQVAIGMHHVLSEWGVLVLAVLAVAFVVLRRWAQSSAGRRTIDGLLLKLPIVGPVVQKSVIARFAALFSILLKSGVSILESMDILKSTVDNAFFAAEFEEVKVKIREGESIAKAIGEVRSMSPLAVSLCTIGEQASRLDTMLEELAEHYDDEVNVAVEKMTDSLGPMLILCLGVVILFFALAIFMPMWDMISFV</sequence>
<evidence type="ECO:0000256" key="4">
    <source>
        <dbReference type="ARBA" id="ARBA00022519"/>
    </source>
</evidence>
<gene>
    <name evidence="11" type="ORF">SUTMEG_10040</name>
</gene>
<feature type="domain" description="Type II secretion system protein GspF" evidence="10">
    <location>
        <begin position="326"/>
        <end position="448"/>
    </location>
</feature>
<evidence type="ECO:0000313" key="11">
    <source>
        <dbReference type="EMBL" id="BBF23113.1"/>
    </source>
</evidence>
<dbReference type="Gene3D" id="1.20.81.30">
    <property type="entry name" value="Type II secretion system (T2SS), domain F"/>
    <property type="match status" value="2"/>
</dbReference>
<evidence type="ECO:0000256" key="1">
    <source>
        <dbReference type="ARBA" id="ARBA00004429"/>
    </source>
</evidence>
<protein>
    <submittedName>
        <fullName evidence="11">General secretion pathway protein GspF</fullName>
    </submittedName>
</protein>
<dbReference type="InterPro" id="IPR003004">
    <property type="entry name" value="GspF/PilC"/>
</dbReference>
<dbReference type="GO" id="GO:0005886">
    <property type="term" value="C:plasma membrane"/>
    <property type="evidence" value="ECO:0007669"/>
    <property type="project" value="UniProtKB-SubCell"/>
</dbReference>
<feature type="compositionally biased region" description="Pro residues" evidence="8">
    <location>
        <begin position="75"/>
        <end position="84"/>
    </location>
</feature>
<evidence type="ECO:0000256" key="9">
    <source>
        <dbReference type="SAM" id="Phobius"/>
    </source>
</evidence>
<dbReference type="InterPro" id="IPR018076">
    <property type="entry name" value="T2SS_GspF_dom"/>
</dbReference>
<dbReference type="Pfam" id="PF00482">
    <property type="entry name" value="T2SSF"/>
    <property type="match status" value="2"/>
</dbReference>
<evidence type="ECO:0000256" key="5">
    <source>
        <dbReference type="ARBA" id="ARBA00022692"/>
    </source>
</evidence>
<dbReference type="FunFam" id="1.20.81.30:FF:000001">
    <property type="entry name" value="Type II secretion system protein F"/>
    <property type="match status" value="1"/>
</dbReference>
<dbReference type="AlphaFoldDB" id="A0A2Z6I9E1"/>
<dbReference type="RefSeq" id="WP_120176752.1">
    <property type="nucleotide sequence ID" value="NZ_AP018786.1"/>
</dbReference>
<feature type="region of interest" description="Disordered" evidence="8">
    <location>
        <begin position="68"/>
        <end position="96"/>
    </location>
</feature>
<accession>A0A2Z6I9E1</accession>
<dbReference type="InterPro" id="IPR042094">
    <property type="entry name" value="T2SS_GspF_sf"/>
</dbReference>